<proteinExistence type="predicted"/>
<accession>A0ABR3VM74</accession>
<evidence type="ECO:0000313" key="2">
    <source>
        <dbReference type="Proteomes" id="UP001583172"/>
    </source>
</evidence>
<reference evidence="1 2" key="1">
    <citation type="journal article" date="2024" name="Commun. Biol.">
        <title>Comparative genomic analysis of thermophilic fungi reveals convergent evolutionary adaptations and gene losses.</title>
        <authorList>
            <person name="Steindorff A.S."/>
            <person name="Aguilar-Pontes M.V."/>
            <person name="Robinson A.J."/>
            <person name="Andreopoulos B."/>
            <person name="LaButti K."/>
            <person name="Kuo A."/>
            <person name="Mondo S."/>
            <person name="Riley R."/>
            <person name="Otillar R."/>
            <person name="Haridas S."/>
            <person name="Lipzen A."/>
            <person name="Grimwood J."/>
            <person name="Schmutz J."/>
            <person name="Clum A."/>
            <person name="Reid I.D."/>
            <person name="Moisan M.C."/>
            <person name="Butler G."/>
            <person name="Nguyen T.T.M."/>
            <person name="Dewar K."/>
            <person name="Conant G."/>
            <person name="Drula E."/>
            <person name="Henrissat B."/>
            <person name="Hansel C."/>
            <person name="Singer S."/>
            <person name="Hutchinson M.I."/>
            <person name="de Vries R.P."/>
            <person name="Natvig D.O."/>
            <person name="Powell A.J."/>
            <person name="Tsang A."/>
            <person name="Grigoriev I.V."/>
        </authorList>
    </citation>
    <scope>NUCLEOTIDE SEQUENCE [LARGE SCALE GENOMIC DNA]</scope>
    <source>
        <strain evidence="1 2">CBS 620.91</strain>
    </source>
</reference>
<gene>
    <name evidence="1" type="ORF">VTJ49DRAFT_3593</name>
</gene>
<dbReference type="EMBL" id="JAZGSY010000028">
    <property type="protein sequence ID" value="KAL1842952.1"/>
    <property type="molecule type" value="Genomic_DNA"/>
</dbReference>
<name>A0ABR3VM74_HUMIN</name>
<protein>
    <submittedName>
        <fullName evidence="1">Uncharacterized protein</fullName>
    </submittedName>
</protein>
<evidence type="ECO:0000313" key="1">
    <source>
        <dbReference type="EMBL" id="KAL1842952.1"/>
    </source>
</evidence>
<comment type="caution">
    <text evidence="1">The sequence shown here is derived from an EMBL/GenBank/DDBJ whole genome shotgun (WGS) entry which is preliminary data.</text>
</comment>
<dbReference type="Proteomes" id="UP001583172">
    <property type="component" value="Unassembled WGS sequence"/>
</dbReference>
<sequence length="184" mass="20511">MLLVLPLLDLHPHASVLPVALSLIAFSSLAFSPLATPAWTPSPSAAANLSSSSPAAFEASRAPPAYPVRAHKRWPRMVELFITMFYPRRAQGRLYLHLTKAARRMEATSRGVVGWEVGNWGEYEPRGFSLAVRFKDMTALDDNRELIRDMLAEGLEQELFLETPEVSLARGRGLFALWDYEVGD</sequence>
<organism evidence="1 2">
    <name type="scientific">Humicola insolens</name>
    <name type="common">Soft-rot fungus</name>
    <dbReference type="NCBI Taxonomy" id="85995"/>
    <lineage>
        <taxon>Eukaryota</taxon>
        <taxon>Fungi</taxon>
        <taxon>Dikarya</taxon>
        <taxon>Ascomycota</taxon>
        <taxon>Pezizomycotina</taxon>
        <taxon>Sordariomycetes</taxon>
        <taxon>Sordariomycetidae</taxon>
        <taxon>Sordariales</taxon>
        <taxon>Chaetomiaceae</taxon>
        <taxon>Mycothermus</taxon>
    </lineage>
</organism>
<keyword evidence="2" id="KW-1185">Reference proteome</keyword>